<organism evidence="1 2">
    <name type="scientific">Discostella pseudostelligera</name>
    <dbReference type="NCBI Taxonomy" id="259834"/>
    <lineage>
        <taxon>Eukaryota</taxon>
        <taxon>Sar</taxon>
        <taxon>Stramenopiles</taxon>
        <taxon>Ochrophyta</taxon>
        <taxon>Bacillariophyta</taxon>
        <taxon>Coscinodiscophyceae</taxon>
        <taxon>Thalassiosirophycidae</taxon>
        <taxon>Stephanodiscales</taxon>
        <taxon>Stephanodiscaceae</taxon>
        <taxon>Discostella</taxon>
    </lineage>
</organism>
<dbReference type="SUPFAM" id="SSF53335">
    <property type="entry name" value="S-adenosyl-L-methionine-dependent methyltransferases"/>
    <property type="match status" value="1"/>
</dbReference>
<accession>A0ABD3MEA6</accession>
<comment type="caution">
    <text evidence="1">The sequence shown here is derived from an EMBL/GenBank/DDBJ whole genome shotgun (WGS) entry which is preliminary data.</text>
</comment>
<dbReference type="Proteomes" id="UP001530293">
    <property type="component" value="Unassembled WGS sequence"/>
</dbReference>
<name>A0ABD3MEA6_9STRA</name>
<dbReference type="Pfam" id="PF13489">
    <property type="entry name" value="Methyltransf_23"/>
    <property type="match status" value="1"/>
</dbReference>
<dbReference type="EMBL" id="JALLBG020000216">
    <property type="protein sequence ID" value="KAL3758895.1"/>
    <property type="molecule type" value="Genomic_DNA"/>
</dbReference>
<dbReference type="InterPro" id="IPR029063">
    <property type="entry name" value="SAM-dependent_MTases_sf"/>
</dbReference>
<gene>
    <name evidence="1" type="ORF">ACHAWU_003167</name>
</gene>
<dbReference type="AlphaFoldDB" id="A0ABD3MEA6"/>
<protein>
    <recommendedName>
        <fullName evidence="3">Methyltransferase type 11 domain-containing protein</fullName>
    </recommendedName>
</protein>
<evidence type="ECO:0000313" key="2">
    <source>
        <dbReference type="Proteomes" id="UP001530293"/>
    </source>
</evidence>
<evidence type="ECO:0000313" key="1">
    <source>
        <dbReference type="EMBL" id="KAL3758895.1"/>
    </source>
</evidence>
<sequence length="309" mass="34391">MVNRQSLRSATDEVDPEDARRRILFPGVGSTLSSAARVQRPSNASVRSSLDDNSSVRLSKVVLACTAALSVISIRMALQIWDKDMIMIASPTMLRYPSLSNAPDASHQSSPRLIEALKNAPIGSLGPSGTNRKHMRYYDTLFYTTMQYGADAKSIIEVGCASDPFLKHLGWIDQRTCVAPYFVEYGNDSGKYVHLNSTSDIKKVTADFMEYELPNDEKFDLLLCNQVLEHVPKPASFMKKLIASAKTSIISVPYNWGDCGETCNHKTHHITIDQLKKWSAPHVPVYHKIVEEEGSGGNRKRVIVVFETL</sequence>
<keyword evidence="2" id="KW-1185">Reference proteome</keyword>
<evidence type="ECO:0008006" key="3">
    <source>
        <dbReference type="Google" id="ProtNLM"/>
    </source>
</evidence>
<reference evidence="1 2" key="1">
    <citation type="submission" date="2024-10" db="EMBL/GenBank/DDBJ databases">
        <title>Updated reference genomes for cyclostephanoid diatoms.</title>
        <authorList>
            <person name="Roberts W.R."/>
            <person name="Alverson A.J."/>
        </authorList>
    </citation>
    <scope>NUCLEOTIDE SEQUENCE [LARGE SCALE GENOMIC DNA]</scope>
    <source>
        <strain evidence="1 2">AJA232-27</strain>
    </source>
</reference>
<dbReference type="Gene3D" id="3.40.50.150">
    <property type="entry name" value="Vaccinia Virus protein VP39"/>
    <property type="match status" value="1"/>
</dbReference>
<proteinExistence type="predicted"/>